<name>A0A7W8B771_STRST</name>
<gene>
    <name evidence="1" type="ORF">FHS40_008953</name>
</gene>
<comment type="caution">
    <text evidence="1">The sequence shown here is derived from an EMBL/GenBank/DDBJ whole genome shotgun (WGS) entry which is preliminary data.</text>
</comment>
<evidence type="ECO:0000313" key="1">
    <source>
        <dbReference type="EMBL" id="MBB5109823.1"/>
    </source>
</evidence>
<dbReference type="RefSeq" id="WP_184926841.1">
    <property type="nucleotide sequence ID" value="NZ_BMSQ01000072.1"/>
</dbReference>
<dbReference type="AlphaFoldDB" id="A0A7W8B771"/>
<accession>A0A7W8B771</accession>
<keyword evidence="2" id="KW-1185">Reference proteome</keyword>
<proteinExistence type="predicted"/>
<dbReference type="Proteomes" id="UP000549009">
    <property type="component" value="Unassembled WGS sequence"/>
</dbReference>
<protein>
    <submittedName>
        <fullName evidence="1">Uncharacterized protein</fullName>
    </submittedName>
</protein>
<sequence>MGGELAVQIGEGAGAARGIGPAQLLYRPPGDFHSDVHVAKRQMGLGLAGEVDTRVQQRWLPGLMW</sequence>
<dbReference type="EMBL" id="JACHJD010000040">
    <property type="protein sequence ID" value="MBB5109823.1"/>
    <property type="molecule type" value="Genomic_DNA"/>
</dbReference>
<evidence type="ECO:0000313" key="2">
    <source>
        <dbReference type="Proteomes" id="UP000549009"/>
    </source>
</evidence>
<organism evidence="1 2">
    <name type="scientific">Streptomyces spectabilis</name>
    <dbReference type="NCBI Taxonomy" id="68270"/>
    <lineage>
        <taxon>Bacteria</taxon>
        <taxon>Bacillati</taxon>
        <taxon>Actinomycetota</taxon>
        <taxon>Actinomycetes</taxon>
        <taxon>Kitasatosporales</taxon>
        <taxon>Streptomycetaceae</taxon>
        <taxon>Streptomyces</taxon>
    </lineage>
</organism>
<reference evidence="1 2" key="1">
    <citation type="submission" date="2020-08" db="EMBL/GenBank/DDBJ databases">
        <title>Genomic Encyclopedia of Type Strains, Phase III (KMG-III): the genomes of soil and plant-associated and newly described type strains.</title>
        <authorList>
            <person name="Whitman W."/>
        </authorList>
    </citation>
    <scope>NUCLEOTIDE SEQUENCE [LARGE SCALE GENOMIC DNA]</scope>
    <source>
        <strain evidence="1 2">CECT 3146</strain>
    </source>
</reference>